<dbReference type="GO" id="GO:0003700">
    <property type="term" value="F:DNA-binding transcription factor activity"/>
    <property type="evidence" value="ECO:0007669"/>
    <property type="project" value="TreeGrafter"/>
</dbReference>
<dbReference type="PRINTS" id="PR00455">
    <property type="entry name" value="HTHTETR"/>
</dbReference>
<dbReference type="GO" id="GO:0000976">
    <property type="term" value="F:transcription cis-regulatory region binding"/>
    <property type="evidence" value="ECO:0007669"/>
    <property type="project" value="TreeGrafter"/>
</dbReference>
<keyword evidence="4" id="KW-0804">Transcription</keyword>
<dbReference type="PROSITE" id="PS50977">
    <property type="entry name" value="HTH_TETR_2"/>
    <property type="match status" value="1"/>
</dbReference>
<keyword evidence="2" id="KW-0805">Transcription regulation</keyword>
<name>A0A1I2MYJ3_9ACTN</name>
<dbReference type="Pfam" id="PF17932">
    <property type="entry name" value="TetR_C_24"/>
    <property type="match status" value="1"/>
</dbReference>
<dbReference type="InterPro" id="IPR009057">
    <property type="entry name" value="Homeodomain-like_sf"/>
</dbReference>
<evidence type="ECO:0000313" key="7">
    <source>
        <dbReference type="EMBL" id="SFF96562.1"/>
    </source>
</evidence>
<keyword evidence="3 5" id="KW-0238">DNA-binding</keyword>
<dbReference type="PANTHER" id="PTHR30055:SF175">
    <property type="entry name" value="HTH-TYPE TRANSCRIPTIONAL REPRESSOR KSTR2"/>
    <property type="match status" value="1"/>
</dbReference>
<sequence>MADRTDGVSRRAQIIDVAARLFEQHGYHETTMEMLAQEVGVKKASLYYYFSNKDLILVDIHEEMIDHLLEQARLRDSAGSPVDRLRGIIADLVGLMELFPGRLRIFFEHYRELPTDQQKAIQVKRDEYHGVLVAALRDGVAAGRFDVADVELTALAVLGMCNWTYQWLRPGGALSAAQVADHFMELLLSGIGSPQTLRTEVSGGALG</sequence>
<dbReference type="InterPro" id="IPR041490">
    <property type="entry name" value="KstR2_TetR_C"/>
</dbReference>
<dbReference type="Pfam" id="PF00440">
    <property type="entry name" value="TetR_N"/>
    <property type="match status" value="1"/>
</dbReference>
<keyword evidence="1" id="KW-0678">Repressor</keyword>
<keyword evidence="8" id="KW-1185">Reference proteome</keyword>
<reference evidence="8" key="1">
    <citation type="submission" date="2016-10" db="EMBL/GenBank/DDBJ databases">
        <authorList>
            <person name="Varghese N."/>
            <person name="Submissions S."/>
        </authorList>
    </citation>
    <scope>NUCLEOTIDE SEQUENCE [LARGE SCALE GENOMIC DNA]</scope>
    <source>
        <strain evidence="8">DSM 46838</strain>
    </source>
</reference>
<dbReference type="EMBL" id="FOND01000039">
    <property type="protein sequence ID" value="SFF96562.1"/>
    <property type="molecule type" value="Genomic_DNA"/>
</dbReference>
<evidence type="ECO:0000256" key="3">
    <source>
        <dbReference type="ARBA" id="ARBA00023125"/>
    </source>
</evidence>
<evidence type="ECO:0000256" key="5">
    <source>
        <dbReference type="PROSITE-ProRule" id="PRU00335"/>
    </source>
</evidence>
<evidence type="ECO:0000313" key="8">
    <source>
        <dbReference type="Proteomes" id="UP000198589"/>
    </source>
</evidence>
<evidence type="ECO:0000259" key="6">
    <source>
        <dbReference type="PROSITE" id="PS50977"/>
    </source>
</evidence>
<dbReference type="Proteomes" id="UP000198589">
    <property type="component" value="Unassembled WGS sequence"/>
</dbReference>
<dbReference type="InterPro" id="IPR050109">
    <property type="entry name" value="HTH-type_TetR-like_transc_reg"/>
</dbReference>
<feature type="DNA-binding region" description="H-T-H motif" evidence="5">
    <location>
        <begin position="31"/>
        <end position="50"/>
    </location>
</feature>
<proteinExistence type="predicted"/>
<dbReference type="RefSeq" id="WP_175527433.1">
    <property type="nucleotide sequence ID" value="NZ_FOND01000039.1"/>
</dbReference>
<dbReference type="InterPro" id="IPR036271">
    <property type="entry name" value="Tet_transcr_reg_TetR-rel_C_sf"/>
</dbReference>
<dbReference type="Gene3D" id="1.10.357.10">
    <property type="entry name" value="Tetracycline Repressor, domain 2"/>
    <property type="match status" value="1"/>
</dbReference>
<dbReference type="InterPro" id="IPR001647">
    <property type="entry name" value="HTH_TetR"/>
</dbReference>
<organism evidence="7 8">
    <name type="scientific">Blastococcus tunisiensis</name>
    <dbReference type="NCBI Taxonomy" id="1798228"/>
    <lineage>
        <taxon>Bacteria</taxon>
        <taxon>Bacillati</taxon>
        <taxon>Actinomycetota</taxon>
        <taxon>Actinomycetes</taxon>
        <taxon>Geodermatophilales</taxon>
        <taxon>Geodermatophilaceae</taxon>
        <taxon>Blastococcus</taxon>
    </lineage>
</organism>
<evidence type="ECO:0000256" key="1">
    <source>
        <dbReference type="ARBA" id="ARBA00022491"/>
    </source>
</evidence>
<protein>
    <submittedName>
        <fullName evidence="7">DNA-binding transcriptional regulator, AcrR family</fullName>
    </submittedName>
</protein>
<dbReference type="PANTHER" id="PTHR30055">
    <property type="entry name" value="HTH-TYPE TRANSCRIPTIONAL REGULATOR RUTR"/>
    <property type="match status" value="1"/>
</dbReference>
<gene>
    <name evidence="7" type="ORF">SAMN05216574_1398</name>
</gene>
<dbReference type="AlphaFoldDB" id="A0A1I2MYJ3"/>
<evidence type="ECO:0000256" key="2">
    <source>
        <dbReference type="ARBA" id="ARBA00023015"/>
    </source>
</evidence>
<feature type="domain" description="HTH tetR-type" evidence="6">
    <location>
        <begin position="8"/>
        <end position="68"/>
    </location>
</feature>
<dbReference type="SUPFAM" id="SSF48498">
    <property type="entry name" value="Tetracyclin repressor-like, C-terminal domain"/>
    <property type="match status" value="1"/>
</dbReference>
<accession>A0A1I2MYJ3</accession>
<dbReference type="Gene3D" id="1.10.10.60">
    <property type="entry name" value="Homeodomain-like"/>
    <property type="match status" value="1"/>
</dbReference>
<evidence type="ECO:0000256" key="4">
    <source>
        <dbReference type="ARBA" id="ARBA00023163"/>
    </source>
</evidence>
<dbReference type="SUPFAM" id="SSF46689">
    <property type="entry name" value="Homeodomain-like"/>
    <property type="match status" value="1"/>
</dbReference>